<reference evidence="2" key="1">
    <citation type="submission" date="2021-01" db="EMBL/GenBank/DDBJ databases">
        <authorList>
            <consortium name="Genoscope - CEA"/>
            <person name="William W."/>
        </authorList>
    </citation>
    <scope>NUCLEOTIDE SEQUENCE</scope>
</reference>
<evidence type="ECO:0000313" key="3">
    <source>
        <dbReference type="Proteomes" id="UP000688137"/>
    </source>
</evidence>
<gene>
    <name evidence="2" type="ORF">PPRIM_AZ9-3.1.T0760203</name>
</gene>
<sequence length="167" mass="19059">MGSHICQNIQQSKEDQITLQKKTQVNIYKPPQIQKPQPIIKLLFPEENNQIEKERMNSLPKQNSSDNTLTKQEFNQNQQGPLDINLTNAQNDQLDFQNNSRDDSNSGLQEVKHKSILKNKVMAGSNSSSSNNAQKDNESVGSQRSIKKVTFDKKQKVIYSSFRKPKT</sequence>
<name>A0A8S1N8T6_PARPR</name>
<protein>
    <submittedName>
        <fullName evidence="2">Uncharacterized protein</fullName>
    </submittedName>
</protein>
<comment type="caution">
    <text evidence="2">The sequence shown here is derived from an EMBL/GenBank/DDBJ whole genome shotgun (WGS) entry which is preliminary data.</text>
</comment>
<evidence type="ECO:0000256" key="1">
    <source>
        <dbReference type="SAM" id="MobiDB-lite"/>
    </source>
</evidence>
<dbReference type="AlphaFoldDB" id="A0A8S1N8T6"/>
<evidence type="ECO:0000313" key="2">
    <source>
        <dbReference type="EMBL" id="CAD8086441.1"/>
    </source>
</evidence>
<feature type="region of interest" description="Disordered" evidence="1">
    <location>
        <begin position="57"/>
        <end position="107"/>
    </location>
</feature>
<organism evidence="2 3">
    <name type="scientific">Paramecium primaurelia</name>
    <dbReference type="NCBI Taxonomy" id="5886"/>
    <lineage>
        <taxon>Eukaryota</taxon>
        <taxon>Sar</taxon>
        <taxon>Alveolata</taxon>
        <taxon>Ciliophora</taxon>
        <taxon>Intramacronucleata</taxon>
        <taxon>Oligohymenophorea</taxon>
        <taxon>Peniculida</taxon>
        <taxon>Parameciidae</taxon>
        <taxon>Paramecium</taxon>
    </lineage>
</organism>
<accession>A0A8S1N8T6</accession>
<proteinExistence type="predicted"/>
<keyword evidence="3" id="KW-1185">Reference proteome</keyword>
<feature type="compositionally biased region" description="Polar residues" evidence="1">
    <location>
        <begin position="59"/>
        <end position="99"/>
    </location>
</feature>
<feature type="region of interest" description="Disordered" evidence="1">
    <location>
        <begin position="120"/>
        <end position="147"/>
    </location>
</feature>
<dbReference type="OMA" id="FPEENNW"/>
<dbReference type="EMBL" id="CAJJDM010000079">
    <property type="protein sequence ID" value="CAD8086441.1"/>
    <property type="molecule type" value="Genomic_DNA"/>
</dbReference>
<dbReference type="Proteomes" id="UP000688137">
    <property type="component" value="Unassembled WGS sequence"/>
</dbReference>